<sequence length="111" mass="13178">MAKEYAKVFYNSDAWKKTRAAYYKHCGGICERCMKEFKEGKRSLEDVKPVKIIHHKKHITPKNINDPRITLSFDNLEGVCDDHHNKEHKAKVKRYRFDKQGNIIKNNNYPE</sequence>
<comment type="caution">
    <text evidence="1">The sequence shown here is derived from an EMBL/GenBank/DDBJ whole genome shotgun (WGS) entry which is preliminary data.</text>
</comment>
<evidence type="ECO:0000313" key="2">
    <source>
        <dbReference type="Proteomes" id="UP001600941"/>
    </source>
</evidence>
<organism evidence="1 2">
    <name type="scientific">Blautia parvula</name>
    <dbReference type="NCBI Taxonomy" id="2877527"/>
    <lineage>
        <taxon>Bacteria</taxon>
        <taxon>Bacillati</taxon>
        <taxon>Bacillota</taxon>
        <taxon>Clostridia</taxon>
        <taxon>Lachnospirales</taxon>
        <taxon>Lachnospiraceae</taxon>
        <taxon>Blautia</taxon>
    </lineage>
</organism>
<protein>
    <recommendedName>
        <fullName evidence="3">HNH endonuclease</fullName>
    </recommendedName>
</protein>
<dbReference type="RefSeq" id="WP_390424313.1">
    <property type="nucleotide sequence ID" value="NZ_BAABZQ010000001.1"/>
</dbReference>
<keyword evidence="2" id="KW-1185">Reference proteome</keyword>
<name>A0ABQ0BV78_9FIRM</name>
<gene>
    <name evidence="1" type="ORF">K340107D12_32570</name>
</gene>
<evidence type="ECO:0000313" key="1">
    <source>
        <dbReference type="EMBL" id="GAA6500441.1"/>
    </source>
</evidence>
<reference evidence="1 2" key="1">
    <citation type="submission" date="2024-04" db="EMBL/GenBank/DDBJ databases">
        <title>Defined microbial consortia suppress multidrug-resistant proinflammatory Enterobacteriaceae via ecological control.</title>
        <authorList>
            <person name="Furuichi M."/>
            <person name="Kawaguchi T."/>
            <person name="Pust M."/>
            <person name="Yasuma K."/>
            <person name="Plichta D."/>
            <person name="Hasegawa N."/>
            <person name="Ohya T."/>
            <person name="Bhattarai S."/>
            <person name="Sasajima S."/>
            <person name="Aoto Y."/>
            <person name="Tuganbaev T."/>
            <person name="Yaginuma M."/>
            <person name="Ueda M."/>
            <person name="Okahashi N."/>
            <person name="Amafuji K."/>
            <person name="Kiridooshi Y."/>
            <person name="Sugita K."/>
            <person name="Strazar M."/>
            <person name="Skelly A."/>
            <person name="Suda W."/>
            <person name="Hattori M."/>
            <person name="Nakamoto N."/>
            <person name="Caballero S."/>
            <person name="Norman J."/>
            <person name="Olle B."/>
            <person name="Tanoue T."/>
            <person name="Arita M."/>
            <person name="Bucci V."/>
            <person name="Atarashi K."/>
            <person name="Xavier R."/>
            <person name="Honda K."/>
        </authorList>
    </citation>
    <scope>NUCLEOTIDE SEQUENCE [LARGE SCALE GENOMIC DNA]</scope>
    <source>
        <strain evidence="2">k34-0107-D12</strain>
    </source>
</reference>
<proteinExistence type="predicted"/>
<accession>A0ABQ0BV78</accession>
<evidence type="ECO:0008006" key="3">
    <source>
        <dbReference type="Google" id="ProtNLM"/>
    </source>
</evidence>
<dbReference type="Proteomes" id="UP001600941">
    <property type="component" value="Unassembled WGS sequence"/>
</dbReference>
<dbReference type="EMBL" id="BAABZQ010000001">
    <property type="protein sequence ID" value="GAA6500441.1"/>
    <property type="molecule type" value="Genomic_DNA"/>
</dbReference>